<evidence type="ECO:0000313" key="14">
    <source>
        <dbReference type="Proteomes" id="UP000325182"/>
    </source>
</evidence>
<dbReference type="InterPro" id="IPR003594">
    <property type="entry name" value="HATPase_dom"/>
</dbReference>
<dbReference type="Gene3D" id="3.30.565.10">
    <property type="entry name" value="Histidine kinase-like ATPase, C-terminal domain"/>
    <property type="match status" value="1"/>
</dbReference>
<sequence>MKESRKIAVKIALVYIVIGALWIIFSDMFSLVLAQNEMRAYVFFQRYKGWLFILITGFLIYFLIYQRASRLVESAEELRSKERQLQKSNQHYQSLFRHNPDAVFEITRDGKLVALNPEGEEIIGCPAGDLKGKTLDFLVHPDDRGYVERLFKKTLSGKPEKFEMNIFGKAGNKRLLRCTLLPIIVDEKIIGVFGMARDITHYRENEEMMIASEKLSVIGQLAAAVAHEIRNPLTSLKGFVQLMQVTKKADEKHLNIMLSEIERINLISGEMLILGKQQDILFGREEVNDTIKQVIVLMEAQANLDNVEIEFVPFQDGPMYVNADQNQLKQVLINIIKNGVEAIGEHGMVRVVTAKDATHALIKIQDSGAGMDQERIDRLGEPFYSTKEKGTGLGLAVCKKIIERHQGDISYESKKGKGTTVTISLPLS</sequence>
<keyword evidence="9" id="KW-0175">Coiled coil</keyword>
<feature type="transmembrane region" description="Helical" evidence="10">
    <location>
        <begin position="12"/>
        <end position="35"/>
    </location>
</feature>
<dbReference type="InterPro" id="IPR013656">
    <property type="entry name" value="PAS_4"/>
</dbReference>
<keyword evidence="3" id="KW-0597">Phosphoprotein</keyword>
<dbReference type="InterPro" id="IPR035965">
    <property type="entry name" value="PAS-like_dom_sf"/>
</dbReference>
<accession>A0A5D4ME31</accession>
<keyword evidence="5" id="KW-0547">Nucleotide-binding</keyword>
<proteinExistence type="predicted"/>
<dbReference type="CDD" id="cd00082">
    <property type="entry name" value="HisKA"/>
    <property type="match status" value="1"/>
</dbReference>
<feature type="domain" description="PAS" evidence="12">
    <location>
        <begin position="88"/>
        <end position="158"/>
    </location>
</feature>
<dbReference type="InterPro" id="IPR036890">
    <property type="entry name" value="HATPase_C_sf"/>
</dbReference>
<evidence type="ECO:0000256" key="5">
    <source>
        <dbReference type="ARBA" id="ARBA00022741"/>
    </source>
</evidence>
<dbReference type="CDD" id="cd00130">
    <property type="entry name" value="PAS"/>
    <property type="match status" value="1"/>
</dbReference>
<dbReference type="EMBL" id="VTEG01000004">
    <property type="protein sequence ID" value="TYR99942.1"/>
    <property type="molecule type" value="Genomic_DNA"/>
</dbReference>
<dbReference type="GO" id="GO:0005524">
    <property type="term" value="F:ATP binding"/>
    <property type="evidence" value="ECO:0007669"/>
    <property type="project" value="UniProtKB-KW"/>
</dbReference>
<dbReference type="SMART" id="SM00387">
    <property type="entry name" value="HATPase_c"/>
    <property type="match status" value="1"/>
</dbReference>
<evidence type="ECO:0000256" key="6">
    <source>
        <dbReference type="ARBA" id="ARBA00022777"/>
    </source>
</evidence>
<dbReference type="SMART" id="SM00388">
    <property type="entry name" value="HisKA"/>
    <property type="match status" value="1"/>
</dbReference>
<evidence type="ECO:0000256" key="7">
    <source>
        <dbReference type="ARBA" id="ARBA00022840"/>
    </source>
</evidence>
<evidence type="ECO:0000259" key="11">
    <source>
        <dbReference type="PROSITE" id="PS50109"/>
    </source>
</evidence>
<keyword evidence="4" id="KW-0808">Transferase</keyword>
<dbReference type="Pfam" id="PF08448">
    <property type="entry name" value="PAS_4"/>
    <property type="match status" value="1"/>
</dbReference>
<dbReference type="PROSITE" id="PS50109">
    <property type="entry name" value="HIS_KIN"/>
    <property type="match status" value="1"/>
</dbReference>
<evidence type="ECO:0000256" key="3">
    <source>
        <dbReference type="ARBA" id="ARBA00022553"/>
    </source>
</evidence>
<keyword evidence="6" id="KW-0418">Kinase</keyword>
<dbReference type="InterPro" id="IPR036097">
    <property type="entry name" value="HisK_dim/P_sf"/>
</dbReference>
<keyword evidence="10" id="KW-1133">Transmembrane helix</keyword>
<dbReference type="PANTHER" id="PTHR43065:SF34">
    <property type="entry name" value="SPORULATION KINASE A"/>
    <property type="match status" value="1"/>
</dbReference>
<dbReference type="Gene3D" id="3.30.450.20">
    <property type="entry name" value="PAS domain"/>
    <property type="match status" value="1"/>
</dbReference>
<dbReference type="Pfam" id="PF00512">
    <property type="entry name" value="HisKA"/>
    <property type="match status" value="1"/>
</dbReference>
<evidence type="ECO:0000256" key="1">
    <source>
        <dbReference type="ARBA" id="ARBA00000085"/>
    </source>
</evidence>
<dbReference type="Proteomes" id="UP000325182">
    <property type="component" value="Unassembled WGS sequence"/>
</dbReference>
<feature type="coiled-coil region" evidence="9">
    <location>
        <begin position="68"/>
        <end position="95"/>
    </location>
</feature>
<evidence type="ECO:0000256" key="8">
    <source>
        <dbReference type="ARBA" id="ARBA00023012"/>
    </source>
</evidence>
<dbReference type="PRINTS" id="PR00344">
    <property type="entry name" value="BCTRLSENSOR"/>
</dbReference>
<evidence type="ECO:0000256" key="4">
    <source>
        <dbReference type="ARBA" id="ARBA00022679"/>
    </source>
</evidence>
<evidence type="ECO:0000259" key="12">
    <source>
        <dbReference type="PROSITE" id="PS50112"/>
    </source>
</evidence>
<dbReference type="InterPro" id="IPR000014">
    <property type="entry name" value="PAS"/>
</dbReference>
<evidence type="ECO:0000256" key="9">
    <source>
        <dbReference type="SAM" id="Coils"/>
    </source>
</evidence>
<feature type="domain" description="Histidine kinase" evidence="11">
    <location>
        <begin position="224"/>
        <end position="428"/>
    </location>
</feature>
<gene>
    <name evidence="13" type="ORF">FZC84_09030</name>
</gene>
<dbReference type="RefSeq" id="WP_148953645.1">
    <property type="nucleotide sequence ID" value="NZ_VTEG01000004.1"/>
</dbReference>
<keyword evidence="8" id="KW-0902">Two-component regulatory system</keyword>
<organism evidence="13 14">
    <name type="scientific">Rossellomorea vietnamensis</name>
    <dbReference type="NCBI Taxonomy" id="218284"/>
    <lineage>
        <taxon>Bacteria</taxon>
        <taxon>Bacillati</taxon>
        <taxon>Bacillota</taxon>
        <taxon>Bacilli</taxon>
        <taxon>Bacillales</taxon>
        <taxon>Bacillaceae</taxon>
        <taxon>Rossellomorea</taxon>
    </lineage>
</organism>
<dbReference type="PROSITE" id="PS50112">
    <property type="entry name" value="PAS"/>
    <property type="match status" value="1"/>
</dbReference>
<evidence type="ECO:0000313" key="13">
    <source>
        <dbReference type="EMBL" id="TYR99942.1"/>
    </source>
</evidence>
<keyword evidence="10" id="KW-0812">Transmembrane</keyword>
<dbReference type="GO" id="GO:0000155">
    <property type="term" value="F:phosphorelay sensor kinase activity"/>
    <property type="evidence" value="ECO:0007669"/>
    <property type="project" value="InterPro"/>
</dbReference>
<dbReference type="Pfam" id="PF02518">
    <property type="entry name" value="HATPase_c"/>
    <property type="match status" value="1"/>
</dbReference>
<dbReference type="SMART" id="SM00091">
    <property type="entry name" value="PAS"/>
    <property type="match status" value="1"/>
</dbReference>
<dbReference type="SUPFAM" id="SSF47384">
    <property type="entry name" value="Homodimeric domain of signal transducing histidine kinase"/>
    <property type="match status" value="1"/>
</dbReference>
<dbReference type="NCBIfam" id="TIGR00229">
    <property type="entry name" value="sensory_box"/>
    <property type="match status" value="1"/>
</dbReference>
<comment type="catalytic activity">
    <reaction evidence="1">
        <text>ATP + protein L-histidine = ADP + protein N-phospho-L-histidine.</text>
        <dbReference type="EC" id="2.7.13.3"/>
    </reaction>
</comment>
<evidence type="ECO:0000256" key="10">
    <source>
        <dbReference type="SAM" id="Phobius"/>
    </source>
</evidence>
<protein>
    <recommendedName>
        <fullName evidence="2">histidine kinase</fullName>
        <ecNumber evidence="2">2.7.13.3</ecNumber>
    </recommendedName>
</protein>
<dbReference type="SUPFAM" id="SSF55785">
    <property type="entry name" value="PYP-like sensor domain (PAS domain)"/>
    <property type="match status" value="1"/>
</dbReference>
<dbReference type="EC" id="2.7.13.3" evidence="2"/>
<name>A0A5D4ME31_9BACI</name>
<dbReference type="AlphaFoldDB" id="A0A5D4ME31"/>
<keyword evidence="10" id="KW-0472">Membrane</keyword>
<evidence type="ECO:0000256" key="2">
    <source>
        <dbReference type="ARBA" id="ARBA00012438"/>
    </source>
</evidence>
<keyword evidence="7" id="KW-0067">ATP-binding</keyword>
<comment type="caution">
    <text evidence="13">The sequence shown here is derived from an EMBL/GenBank/DDBJ whole genome shotgun (WGS) entry which is preliminary data.</text>
</comment>
<reference evidence="13 14" key="1">
    <citation type="submission" date="2019-08" db="EMBL/GenBank/DDBJ databases">
        <title>Bacillus genomes from the desert of Cuatro Cienegas, Coahuila.</title>
        <authorList>
            <person name="Olmedo-Alvarez G."/>
        </authorList>
    </citation>
    <scope>NUCLEOTIDE SEQUENCE [LARGE SCALE GENOMIC DNA]</scope>
    <source>
        <strain evidence="13 14">CH128b_4D</strain>
    </source>
</reference>
<dbReference type="InterPro" id="IPR005467">
    <property type="entry name" value="His_kinase_dom"/>
</dbReference>
<dbReference type="SUPFAM" id="SSF55874">
    <property type="entry name" value="ATPase domain of HSP90 chaperone/DNA topoisomerase II/histidine kinase"/>
    <property type="match status" value="1"/>
</dbReference>
<dbReference type="InterPro" id="IPR003661">
    <property type="entry name" value="HisK_dim/P_dom"/>
</dbReference>
<dbReference type="Gene3D" id="1.10.287.130">
    <property type="match status" value="1"/>
</dbReference>
<dbReference type="PANTHER" id="PTHR43065">
    <property type="entry name" value="SENSOR HISTIDINE KINASE"/>
    <property type="match status" value="1"/>
</dbReference>
<feature type="transmembrane region" description="Helical" evidence="10">
    <location>
        <begin position="47"/>
        <end position="65"/>
    </location>
</feature>
<dbReference type="InterPro" id="IPR004358">
    <property type="entry name" value="Sig_transdc_His_kin-like_C"/>
</dbReference>